<dbReference type="RefSeq" id="WP_013760037.1">
    <property type="nucleotide sequence ID" value="NC_015501.1"/>
</dbReference>
<dbReference type="InterPro" id="IPR006260">
    <property type="entry name" value="TonB/TolA_C"/>
</dbReference>
<keyword evidence="4 6" id="KW-0472">Membrane</keyword>
<evidence type="ECO:0000256" key="2">
    <source>
        <dbReference type="ARBA" id="ARBA00022692"/>
    </source>
</evidence>
<evidence type="ECO:0000256" key="3">
    <source>
        <dbReference type="ARBA" id="ARBA00022989"/>
    </source>
</evidence>
<evidence type="ECO:0000256" key="6">
    <source>
        <dbReference type="SAM" id="Phobius"/>
    </source>
</evidence>
<keyword evidence="8" id="KW-1185">Reference proteome</keyword>
<dbReference type="Gene3D" id="3.30.1150.10">
    <property type="match status" value="1"/>
</dbReference>
<keyword evidence="3 6" id="KW-1133">Transmembrane helix</keyword>
<dbReference type="EMBL" id="CP002689">
    <property type="protein sequence ID" value="AEE12429.1"/>
    <property type="molecule type" value="Genomic_DNA"/>
</dbReference>
<dbReference type="Proteomes" id="UP000006545">
    <property type="component" value="Chromosome"/>
</dbReference>
<feature type="transmembrane region" description="Helical" evidence="6">
    <location>
        <begin position="9"/>
        <end position="29"/>
    </location>
</feature>
<comment type="subcellular location">
    <subcellularLocation>
        <location evidence="1">Membrane</location>
        <topology evidence="1">Single-pass membrane protein</topology>
    </subcellularLocation>
</comment>
<dbReference type="AlphaFoldDB" id="F4KNF8"/>
<dbReference type="STRING" id="879243.Poras_0475"/>
<protein>
    <submittedName>
        <fullName evidence="7">TonB family protein</fullName>
    </submittedName>
</protein>
<evidence type="ECO:0000256" key="5">
    <source>
        <dbReference type="SAM" id="MobiDB-lite"/>
    </source>
</evidence>
<evidence type="ECO:0000256" key="1">
    <source>
        <dbReference type="ARBA" id="ARBA00004167"/>
    </source>
</evidence>
<evidence type="ECO:0000313" key="7">
    <source>
        <dbReference type="EMBL" id="AEE12429.1"/>
    </source>
</evidence>
<dbReference type="eggNOG" id="COG0810">
    <property type="taxonomic scope" value="Bacteria"/>
</dbReference>
<proteinExistence type="predicted"/>
<feature type="region of interest" description="Disordered" evidence="5">
    <location>
        <begin position="67"/>
        <end position="185"/>
    </location>
</feature>
<feature type="compositionally biased region" description="Low complexity" evidence="5">
    <location>
        <begin position="67"/>
        <end position="86"/>
    </location>
</feature>
<dbReference type="NCBIfam" id="TIGR01352">
    <property type="entry name" value="tonB_Cterm"/>
    <property type="match status" value="1"/>
</dbReference>
<name>F4KNF8_PORAD</name>
<evidence type="ECO:0000313" key="8">
    <source>
        <dbReference type="Proteomes" id="UP000006545"/>
    </source>
</evidence>
<dbReference type="GO" id="GO:0016020">
    <property type="term" value="C:membrane"/>
    <property type="evidence" value="ECO:0007669"/>
    <property type="project" value="UniProtKB-SubCell"/>
</dbReference>
<reference evidence="8" key="1">
    <citation type="submission" date="2011-04" db="EMBL/GenBank/DDBJ databases">
        <title>The complete genome of Porphyromonas asaccharolytica DSM 20707.</title>
        <authorList>
            <person name="Lucas S."/>
            <person name="Han J."/>
            <person name="Lapidus A."/>
            <person name="Bruce D."/>
            <person name="Goodwin L."/>
            <person name="Pitluck S."/>
            <person name="Peters L."/>
            <person name="Kyrpides N."/>
            <person name="Mavromatis K."/>
            <person name="Ivanova N."/>
            <person name="Ovchinnikova G."/>
            <person name="Pagani I."/>
            <person name="Lu M."/>
            <person name="Detter J.C."/>
            <person name="Tapia R."/>
            <person name="Han C."/>
            <person name="Land M."/>
            <person name="Hauser L."/>
            <person name="Markowitz V."/>
            <person name="Cheng J.-F."/>
            <person name="Hugenholtz P."/>
            <person name="Woyke T."/>
            <person name="Wu D."/>
            <person name="Gronow S."/>
            <person name="Wellnitz S."/>
            <person name="Brambilla E."/>
            <person name="Klenk H.-P."/>
            <person name="Eisen J.A."/>
        </authorList>
    </citation>
    <scope>NUCLEOTIDE SEQUENCE [LARGE SCALE GENOMIC DNA]</scope>
    <source>
        <strain evidence="8">ATCC 25260 / DSM 20707 / VPI 4198</strain>
    </source>
</reference>
<dbReference type="KEGG" id="pah:Poras_0475"/>
<dbReference type="OrthoDB" id="9786892at2"/>
<keyword evidence="2 6" id="KW-0812">Transmembrane</keyword>
<dbReference type="HOGENOM" id="CLU_085357_0_0_10"/>
<feature type="compositionally biased region" description="Basic and acidic residues" evidence="5">
    <location>
        <begin position="127"/>
        <end position="145"/>
    </location>
</feature>
<gene>
    <name evidence="7" type="ordered locus">Poras_0475</name>
</gene>
<organism evidence="7 8">
    <name type="scientific">Porphyromonas asaccharolytica (strain ATCC 25260 / DSM 20707 / BCRC 10618 / CCUG 7834 / JCM 6326 / LMG 13178 / VPI 4198 / B440)</name>
    <name type="common">Bacteroides asaccharolyticus</name>
    <dbReference type="NCBI Taxonomy" id="879243"/>
    <lineage>
        <taxon>Bacteria</taxon>
        <taxon>Pseudomonadati</taxon>
        <taxon>Bacteroidota</taxon>
        <taxon>Bacteroidia</taxon>
        <taxon>Bacteroidales</taxon>
        <taxon>Porphyromonadaceae</taxon>
        <taxon>Porphyromonas</taxon>
    </lineage>
</organism>
<accession>F4KNF8</accession>
<evidence type="ECO:0000256" key="4">
    <source>
        <dbReference type="ARBA" id="ARBA00023136"/>
    </source>
</evidence>
<sequence length="262" mass="27540">MSKVRYDRWIAGGVALLLHLLVVGLLFWLSMDASEQKHTRDKEIWISVGVDPDFGDKIEHQGDLVAAASTSARPSSAASKSAQPASPQQPAPKAPEATPTPRPTPTPVRATPTKEKPKVVQKPTGPSERDVDNKVSGLFDRKKPTGAESGTGKSDAGSGVADKGRAGSSAGWSLDGRSIVGNGGRPVMPTRVPDIRGTVVVEITVNAAGQVTNAKVRLRGTNVVDNALRKAAVDAARKTRFNALGGVPDQKGTITYHFDVKG</sequence>
<dbReference type="SUPFAM" id="SSF74653">
    <property type="entry name" value="TolA/TonB C-terminal domain"/>
    <property type="match status" value="1"/>
</dbReference>
<feature type="compositionally biased region" description="Pro residues" evidence="5">
    <location>
        <begin position="87"/>
        <end position="106"/>
    </location>
</feature>